<sequence>MMIYTSFYTLALPILFLVLTVMHAAEPIDPCPNDNLHHLVANMCTNESAVEESTDGYKPVDSVLLRITKQQSNCICHVSLQNTVTDYTIYMSKYQQNSNTAPVQQNCGLAVDVYVKTLDTTRSLQPIECTSGTSFRQIILGGNELTFKSRIIE</sequence>
<dbReference type="AlphaFoldDB" id="A0A8B6CUE3"/>
<feature type="signal peptide" evidence="1">
    <location>
        <begin position="1"/>
        <end position="24"/>
    </location>
</feature>
<proteinExistence type="predicted"/>
<keyword evidence="3" id="KW-1185">Reference proteome</keyword>
<name>A0A8B6CUE3_MYTGA</name>
<dbReference type="OrthoDB" id="10410591at2759"/>
<evidence type="ECO:0000313" key="2">
    <source>
        <dbReference type="EMBL" id="VDI10375.1"/>
    </source>
</evidence>
<evidence type="ECO:0000313" key="3">
    <source>
        <dbReference type="Proteomes" id="UP000596742"/>
    </source>
</evidence>
<feature type="chain" id="PRO_5032776152" evidence="1">
    <location>
        <begin position="25"/>
        <end position="153"/>
    </location>
</feature>
<evidence type="ECO:0000256" key="1">
    <source>
        <dbReference type="SAM" id="SignalP"/>
    </source>
</evidence>
<comment type="caution">
    <text evidence="2">The sequence shown here is derived from an EMBL/GenBank/DDBJ whole genome shotgun (WGS) entry which is preliminary data.</text>
</comment>
<dbReference type="EMBL" id="UYJE01002402">
    <property type="protein sequence ID" value="VDI10375.1"/>
    <property type="molecule type" value="Genomic_DNA"/>
</dbReference>
<gene>
    <name evidence="2" type="ORF">MGAL_10B082695</name>
</gene>
<accession>A0A8B6CUE3</accession>
<dbReference type="Proteomes" id="UP000596742">
    <property type="component" value="Unassembled WGS sequence"/>
</dbReference>
<organism evidence="2 3">
    <name type="scientific">Mytilus galloprovincialis</name>
    <name type="common">Mediterranean mussel</name>
    <dbReference type="NCBI Taxonomy" id="29158"/>
    <lineage>
        <taxon>Eukaryota</taxon>
        <taxon>Metazoa</taxon>
        <taxon>Spiralia</taxon>
        <taxon>Lophotrochozoa</taxon>
        <taxon>Mollusca</taxon>
        <taxon>Bivalvia</taxon>
        <taxon>Autobranchia</taxon>
        <taxon>Pteriomorphia</taxon>
        <taxon>Mytilida</taxon>
        <taxon>Mytiloidea</taxon>
        <taxon>Mytilidae</taxon>
        <taxon>Mytilinae</taxon>
        <taxon>Mytilus</taxon>
    </lineage>
</organism>
<reference evidence="2" key="1">
    <citation type="submission" date="2018-11" db="EMBL/GenBank/DDBJ databases">
        <authorList>
            <person name="Alioto T."/>
            <person name="Alioto T."/>
        </authorList>
    </citation>
    <scope>NUCLEOTIDE SEQUENCE</scope>
</reference>
<feature type="non-terminal residue" evidence="2">
    <location>
        <position position="153"/>
    </location>
</feature>
<protein>
    <submittedName>
        <fullName evidence="2">Uncharacterized protein</fullName>
    </submittedName>
</protein>
<keyword evidence="1" id="KW-0732">Signal</keyword>